<accession>A0A8J6JE79</accession>
<proteinExistence type="predicted"/>
<dbReference type="InterPro" id="IPR023214">
    <property type="entry name" value="HAD_sf"/>
</dbReference>
<dbReference type="InterPro" id="IPR036412">
    <property type="entry name" value="HAD-like_sf"/>
</dbReference>
<dbReference type="EMBL" id="JACOPP010000004">
    <property type="protein sequence ID" value="MBC5733034.1"/>
    <property type="molecule type" value="Genomic_DNA"/>
</dbReference>
<evidence type="ECO:0000313" key="2">
    <source>
        <dbReference type="Proteomes" id="UP000661435"/>
    </source>
</evidence>
<reference evidence="1" key="1">
    <citation type="submission" date="2020-08" db="EMBL/GenBank/DDBJ databases">
        <title>Genome public.</title>
        <authorList>
            <person name="Liu C."/>
            <person name="Sun Q."/>
        </authorList>
    </citation>
    <scope>NUCLEOTIDE SEQUENCE</scope>
    <source>
        <strain evidence="1">NSJ-51</strain>
    </source>
</reference>
<keyword evidence="1" id="KW-0378">Hydrolase</keyword>
<dbReference type="NCBIfam" id="TIGR01509">
    <property type="entry name" value="HAD-SF-IA-v3"/>
    <property type="match status" value="1"/>
</dbReference>
<dbReference type="SFLD" id="SFLDG01135">
    <property type="entry name" value="C1.5.6:_HAD__Beta-PGM__Phospha"/>
    <property type="match status" value="1"/>
</dbReference>
<dbReference type="GO" id="GO:0008967">
    <property type="term" value="F:phosphoglycolate phosphatase activity"/>
    <property type="evidence" value="ECO:0007669"/>
    <property type="project" value="TreeGrafter"/>
</dbReference>
<organism evidence="1 2">
    <name type="scientific">Lawsonibacter hominis</name>
    <dbReference type="NCBI Taxonomy" id="2763053"/>
    <lineage>
        <taxon>Bacteria</taxon>
        <taxon>Bacillati</taxon>
        <taxon>Bacillota</taxon>
        <taxon>Clostridia</taxon>
        <taxon>Eubacteriales</taxon>
        <taxon>Oscillospiraceae</taxon>
        <taxon>Lawsonibacter</taxon>
    </lineage>
</organism>
<dbReference type="SFLD" id="SFLDS00003">
    <property type="entry name" value="Haloacid_Dehalogenase"/>
    <property type="match status" value="1"/>
</dbReference>
<dbReference type="SUPFAM" id="SSF56784">
    <property type="entry name" value="HAD-like"/>
    <property type="match status" value="1"/>
</dbReference>
<dbReference type="Gene3D" id="3.40.50.1000">
    <property type="entry name" value="HAD superfamily/HAD-like"/>
    <property type="match status" value="1"/>
</dbReference>
<dbReference type="RefSeq" id="WP_186906929.1">
    <property type="nucleotide sequence ID" value="NZ_JACOPP010000004.1"/>
</dbReference>
<dbReference type="Gene3D" id="1.10.150.240">
    <property type="entry name" value="Putative phosphatase, domain 2"/>
    <property type="match status" value="1"/>
</dbReference>
<dbReference type="InterPro" id="IPR041492">
    <property type="entry name" value="HAD_2"/>
</dbReference>
<dbReference type="InterPro" id="IPR023198">
    <property type="entry name" value="PGP-like_dom2"/>
</dbReference>
<dbReference type="InterPro" id="IPR006439">
    <property type="entry name" value="HAD-SF_hydro_IA"/>
</dbReference>
<dbReference type="PANTHER" id="PTHR43434:SF1">
    <property type="entry name" value="PHOSPHOGLYCOLATE PHOSPHATASE"/>
    <property type="match status" value="1"/>
</dbReference>
<dbReference type="SFLD" id="SFLDG01129">
    <property type="entry name" value="C1.5:_HAD__Beta-PGM__Phosphata"/>
    <property type="match status" value="1"/>
</dbReference>
<comment type="caution">
    <text evidence="1">The sequence shown here is derived from an EMBL/GenBank/DDBJ whole genome shotgun (WGS) entry which is preliminary data.</text>
</comment>
<dbReference type="InterPro" id="IPR050155">
    <property type="entry name" value="HAD-like_hydrolase_sf"/>
</dbReference>
<keyword evidence="2" id="KW-1185">Reference proteome</keyword>
<protein>
    <submittedName>
        <fullName evidence="1">HAD family hydrolase</fullName>
    </submittedName>
</protein>
<evidence type="ECO:0000313" key="1">
    <source>
        <dbReference type="EMBL" id="MBC5733034.1"/>
    </source>
</evidence>
<dbReference type="GO" id="GO:0006281">
    <property type="term" value="P:DNA repair"/>
    <property type="evidence" value="ECO:0007669"/>
    <property type="project" value="TreeGrafter"/>
</dbReference>
<dbReference type="Proteomes" id="UP000661435">
    <property type="component" value="Unassembled WGS sequence"/>
</dbReference>
<gene>
    <name evidence="1" type="ORF">H8S57_04740</name>
</gene>
<dbReference type="PANTHER" id="PTHR43434">
    <property type="entry name" value="PHOSPHOGLYCOLATE PHOSPHATASE"/>
    <property type="match status" value="1"/>
</dbReference>
<name>A0A8J6JE79_9FIRM</name>
<sequence>MKFQAVLFDFDYTLGDATEAIVTGFQYAFARMGLAEPDRESVRTTVGYILEDGYTLLTGDGDPGQRALFRRYYVEKANPLQISTTQLFPGARALLEALRERGIPAGVVSSKKGSTLRGVLEHLDVVRLLCSVTGGDQVARPKPDPEGILAAVAALNLTPDQVLYCGDTILDAQAAQRSGAHFCAVLNGTTPASAFAPYPCDHIAPDLMDLKNWLGL</sequence>
<dbReference type="Pfam" id="PF13419">
    <property type="entry name" value="HAD_2"/>
    <property type="match status" value="1"/>
</dbReference>
<dbReference type="AlphaFoldDB" id="A0A8J6JE79"/>